<keyword evidence="3" id="KW-1185">Reference proteome</keyword>
<evidence type="ECO:0000313" key="2">
    <source>
        <dbReference type="EMBL" id="GFH02416.1"/>
    </source>
</evidence>
<dbReference type="AlphaFoldDB" id="A0A7I9ZP35"/>
<dbReference type="Proteomes" id="UP000465304">
    <property type="component" value="Unassembled WGS sequence"/>
</dbReference>
<dbReference type="EMBL" id="BLLB01000002">
    <property type="protein sequence ID" value="GFH02416.1"/>
    <property type="molecule type" value="Genomic_DNA"/>
</dbReference>
<sequence length="93" mass="9088">MLRSATSADWLSGSMIRPLVLSRQPCITPGAGHSLGKGLAGSGGGGGGVDVGPGASCGGVVNGWDCAESNLAQPDPTSNAVDNRTTIAPGGRR</sequence>
<evidence type="ECO:0000256" key="1">
    <source>
        <dbReference type="SAM" id="MobiDB-lite"/>
    </source>
</evidence>
<organism evidence="2 3">
    <name type="scientific">Mycolicibacterium hippocampi</name>
    <dbReference type="NCBI Taxonomy" id="659824"/>
    <lineage>
        <taxon>Bacteria</taxon>
        <taxon>Bacillati</taxon>
        <taxon>Actinomycetota</taxon>
        <taxon>Actinomycetes</taxon>
        <taxon>Mycobacteriales</taxon>
        <taxon>Mycobacteriaceae</taxon>
        <taxon>Mycolicibacterium</taxon>
    </lineage>
</organism>
<reference evidence="2 3" key="1">
    <citation type="journal article" date="2019" name="Emerg. Microbes Infect.">
        <title>Comprehensive subspecies identification of 175 nontuberculous mycobacteria species based on 7547 genomic profiles.</title>
        <authorList>
            <person name="Matsumoto Y."/>
            <person name="Kinjo T."/>
            <person name="Motooka D."/>
            <person name="Nabeya D."/>
            <person name="Jung N."/>
            <person name="Uechi K."/>
            <person name="Horii T."/>
            <person name="Iida T."/>
            <person name="Fujita J."/>
            <person name="Nakamura S."/>
        </authorList>
    </citation>
    <scope>NUCLEOTIDE SEQUENCE [LARGE SCALE GENOMIC DNA]</scope>
    <source>
        <strain evidence="2 3">JCM 30996</strain>
    </source>
</reference>
<name>A0A7I9ZP35_9MYCO</name>
<protein>
    <submittedName>
        <fullName evidence="2">Uncharacterized protein</fullName>
    </submittedName>
</protein>
<comment type="caution">
    <text evidence="2">The sequence shown here is derived from an EMBL/GenBank/DDBJ whole genome shotgun (WGS) entry which is preliminary data.</text>
</comment>
<feature type="region of interest" description="Disordered" evidence="1">
    <location>
        <begin position="70"/>
        <end position="93"/>
    </location>
</feature>
<accession>A0A7I9ZP35</accession>
<feature type="compositionally biased region" description="Polar residues" evidence="1">
    <location>
        <begin position="70"/>
        <end position="86"/>
    </location>
</feature>
<gene>
    <name evidence="2" type="ORF">MHIP_28990</name>
</gene>
<evidence type="ECO:0000313" key="3">
    <source>
        <dbReference type="Proteomes" id="UP000465304"/>
    </source>
</evidence>
<feature type="region of interest" description="Disordered" evidence="1">
    <location>
        <begin position="32"/>
        <end position="51"/>
    </location>
</feature>
<feature type="compositionally biased region" description="Gly residues" evidence="1">
    <location>
        <begin position="33"/>
        <end position="51"/>
    </location>
</feature>
<proteinExistence type="predicted"/>